<proteinExistence type="inferred from homology"/>
<gene>
    <name evidence="3" type="ORF">GBAR_LOCUS19644</name>
</gene>
<dbReference type="SUPFAM" id="SSF89796">
    <property type="entry name" value="CoA-transferase family III (CaiB/BaiF)"/>
    <property type="match status" value="1"/>
</dbReference>
<comment type="similarity">
    <text evidence="1">Belongs to the CoA-transferase III family.</text>
</comment>
<dbReference type="InterPro" id="IPR003673">
    <property type="entry name" value="CoA-Trfase_fam_III"/>
</dbReference>
<dbReference type="EMBL" id="CASHTH010002766">
    <property type="protein sequence ID" value="CAI8034999.1"/>
    <property type="molecule type" value="Genomic_DNA"/>
</dbReference>
<evidence type="ECO:0000256" key="2">
    <source>
        <dbReference type="ARBA" id="ARBA00022679"/>
    </source>
</evidence>
<dbReference type="AlphaFoldDB" id="A0AA35SST2"/>
<dbReference type="Gene3D" id="3.40.50.10540">
    <property type="entry name" value="Crotonobetainyl-coa:carnitine coa-transferase, domain 1"/>
    <property type="match status" value="1"/>
</dbReference>
<organism evidence="3 4">
    <name type="scientific">Geodia barretti</name>
    <name type="common">Barrett's horny sponge</name>
    <dbReference type="NCBI Taxonomy" id="519541"/>
    <lineage>
        <taxon>Eukaryota</taxon>
        <taxon>Metazoa</taxon>
        <taxon>Porifera</taxon>
        <taxon>Demospongiae</taxon>
        <taxon>Heteroscleromorpha</taxon>
        <taxon>Tetractinellida</taxon>
        <taxon>Astrophorina</taxon>
        <taxon>Geodiidae</taxon>
        <taxon>Geodia</taxon>
    </lineage>
</organism>
<accession>A0AA35SST2</accession>
<keyword evidence="2" id="KW-0808">Transferase</keyword>
<reference evidence="3" key="1">
    <citation type="submission" date="2023-03" db="EMBL/GenBank/DDBJ databases">
        <authorList>
            <person name="Steffen K."/>
            <person name="Cardenas P."/>
        </authorList>
    </citation>
    <scope>NUCLEOTIDE SEQUENCE</scope>
</reference>
<evidence type="ECO:0000313" key="4">
    <source>
        <dbReference type="Proteomes" id="UP001174909"/>
    </source>
</evidence>
<dbReference type="PANTHER" id="PTHR48207">
    <property type="entry name" value="SUCCINATE--HYDROXYMETHYLGLUTARATE COA-TRANSFERASE"/>
    <property type="match status" value="1"/>
</dbReference>
<dbReference type="Proteomes" id="UP001174909">
    <property type="component" value="Unassembled WGS sequence"/>
</dbReference>
<comment type="caution">
    <text evidence="3">The sequence shown here is derived from an EMBL/GenBank/DDBJ whole genome shotgun (WGS) entry which is preliminary data.</text>
</comment>
<name>A0AA35SST2_GEOBA</name>
<dbReference type="InterPro" id="IPR023606">
    <property type="entry name" value="CoA-Trfase_III_dom_1_sf"/>
</dbReference>
<protein>
    <submittedName>
        <fullName evidence="3">Probable CoA-transferase Rv1866</fullName>
    </submittedName>
</protein>
<dbReference type="InterPro" id="IPR050483">
    <property type="entry name" value="CoA-transferase_III_domain"/>
</dbReference>
<evidence type="ECO:0000256" key="1">
    <source>
        <dbReference type="ARBA" id="ARBA00008383"/>
    </source>
</evidence>
<dbReference type="PANTHER" id="PTHR48207:SF3">
    <property type="entry name" value="SUCCINATE--HYDROXYMETHYLGLUTARATE COA-TRANSFERASE"/>
    <property type="match status" value="1"/>
</dbReference>
<evidence type="ECO:0000313" key="3">
    <source>
        <dbReference type="EMBL" id="CAI8034999.1"/>
    </source>
</evidence>
<dbReference type="GO" id="GO:0008410">
    <property type="term" value="F:CoA-transferase activity"/>
    <property type="evidence" value="ECO:0007669"/>
    <property type="project" value="TreeGrafter"/>
</dbReference>
<dbReference type="Pfam" id="PF02515">
    <property type="entry name" value="CoA_transf_3"/>
    <property type="match status" value="1"/>
</dbReference>
<sequence length="101" mass="11190">MTDNSNHLPGMLQGVRVLEVTEPLGALVGRFLADLGADVIKIEPPEGDGGRHASPFVGAGDERLSLPFVRANVNKRSVILDLTQRRDQERFRSWPSAPTWW</sequence>
<keyword evidence="4" id="KW-1185">Reference proteome</keyword>